<dbReference type="Pfam" id="PF02558">
    <property type="entry name" value="ApbA"/>
    <property type="match status" value="1"/>
</dbReference>
<dbReference type="InterPro" id="IPR050838">
    <property type="entry name" value="Ketopantoate_reductase"/>
</dbReference>
<evidence type="ECO:0000256" key="1">
    <source>
        <dbReference type="ARBA" id="ARBA00004994"/>
    </source>
</evidence>
<feature type="domain" description="Ketopantoate reductase C-terminal" evidence="11">
    <location>
        <begin position="202"/>
        <end position="349"/>
    </location>
</feature>
<dbReference type="Gene3D" id="3.40.50.720">
    <property type="entry name" value="NAD(P)-binding Rossmann-like Domain"/>
    <property type="match status" value="1"/>
</dbReference>
<gene>
    <name evidence="12" type="ORF">GCM10023144_43590</name>
</gene>
<keyword evidence="6" id="KW-0521">NADP</keyword>
<keyword evidence="13" id="KW-1185">Reference proteome</keyword>
<accession>A0ABP8HP81</accession>
<evidence type="ECO:0000256" key="2">
    <source>
        <dbReference type="ARBA" id="ARBA00007870"/>
    </source>
</evidence>
<evidence type="ECO:0000256" key="9">
    <source>
        <dbReference type="ARBA" id="ARBA00048793"/>
    </source>
</evidence>
<proteinExistence type="inferred from homology"/>
<dbReference type="Proteomes" id="UP001501671">
    <property type="component" value="Unassembled WGS sequence"/>
</dbReference>
<dbReference type="EC" id="1.1.1.169" evidence="3"/>
<comment type="similarity">
    <text evidence="2">Belongs to the ketopantoate reductase family.</text>
</comment>
<name>A0ABP8HP81_9BURK</name>
<dbReference type="PANTHER" id="PTHR43765:SF2">
    <property type="entry name" value="2-DEHYDROPANTOATE 2-REDUCTASE"/>
    <property type="match status" value="1"/>
</dbReference>
<keyword evidence="7" id="KW-0560">Oxidoreductase</keyword>
<dbReference type="Gene3D" id="1.10.1040.10">
    <property type="entry name" value="N-(1-d-carboxylethyl)-l-norvaline Dehydrogenase, domain 2"/>
    <property type="match status" value="1"/>
</dbReference>
<comment type="caution">
    <text evidence="12">The sequence shown here is derived from an EMBL/GenBank/DDBJ whole genome shotgun (WGS) entry which is preliminary data.</text>
</comment>
<evidence type="ECO:0000256" key="8">
    <source>
        <dbReference type="ARBA" id="ARBA00032024"/>
    </source>
</evidence>
<evidence type="ECO:0000259" key="10">
    <source>
        <dbReference type="Pfam" id="PF02558"/>
    </source>
</evidence>
<evidence type="ECO:0000256" key="4">
    <source>
        <dbReference type="ARBA" id="ARBA00019465"/>
    </source>
</evidence>
<evidence type="ECO:0000256" key="7">
    <source>
        <dbReference type="ARBA" id="ARBA00023002"/>
    </source>
</evidence>
<sequence>MPNPANPKVDAKAPRIVFMGAGAVGGYVGGYLASAGHDVTLVDFWHDHIEAIRRDGVQLSGMTAEEAQVFRPKTLHMYEIGQLAKGGPIDIAFITMKSYDTAWVTTMIKPYLAPSGYVVSLQNCINEETIAEIVGWGKTVGCIASRISVELFEPGKIRRQAPKSAAGHTVFRVGEVHGRETDRIRSLVEMLSLIDTTKATTNLWGERWSKLCHNAMRNGIAAATGLAGREIDQHDHIRNFTLLLGGEAVAVGQALGFSLERIGKLDPAVVLAASRGDAEALAKANEILIGESGTGGRGALQRPSMGQDMAKGRRTEIDEINGFIVRKGQQIGIDAPNNARLVELVKRVERGELAPSLDNIPPSWSAALTHSR</sequence>
<dbReference type="EMBL" id="BAABFO010000031">
    <property type="protein sequence ID" value="GAA4342067.1"/>
    <property type="molecule type" value="Genomic_DNA"/>
</dbReference>
<dbReference type="SUPFAM" id="SSF48179">
    <property type="entry name" value="6-phosphogluconate dehydrogenase C-terminal domain-like"/>
    <property type="match status" value="1"/>
</dbReference>
<evidence type="ECO:0000256" key="6">
    <source>
        <dbReference type="ARBA" id="ARBA00022857"/>
    </source>
</evidence>
<dbReference type="InterPro" id="IPR013328">
    <property type="entry name" value="6PGD_dom2"/>
</dbReference>
<reference evidence="13" key="1">
    <citation type="journal article" date="2019" name="Int. J. Syst. Evol. Microbiol.">
        <title>The Global Catalogue of Microorganisms (GCM) 10K type strain sequencing project: providing services to taxonomists for standard genome sequencing and annotation.</title>
        <authorList>
            <consortium name="The Broad Institute Genomics Platform"/>
            <consortium name="The Broad Institute Genome Sequencing Center for Infectious Disease"/>
            <person name="Wu L."/>
            <person name="Ma J."/>
        </authorList>
    </citation>
    <scope>NUCLEOTIDE SEQUENCE [LARGE SCALE GENOMIC DNA]</scope>
    <source>
        <strain evidence="13">JCM 17666</strain>
    </source>
</reference>
<evidence type="ECO:0000256" key="5">
    <source>
        <dbReference type="ARBA" id="ARBA00022655"/>
    </source>
</evidence>
<dbReference type="InterPro" id="IPR036291">
    <property type="entry name" value="NAD(P)-bd_dom_sf"/>
</dbReference>
<dbReference type="InterPro" id="IPR003710">
    <property type="entry name" value="ApbA"/>
</dbReference>
<dbReference type="NCBIfam" id="TIGR00745">
    <property type="entry name" value="apbA_panE"/>
    <property type="match status" value="1"/>
</dbReference>
<dbReference type="InterPro" id="IPR013752">
    <property type="entry name" value="KPA_reductase"/>
</dbReference>
<dbReference type="RefSeq" id="WP_345252044.1">
    <property type="nucleotide sequence ID" value="NZ_BAABFO010000031.1"/>
</dbReference>
<dbReference type="PANTHER" id="PTHR43765">
    <property type="entry name" value="2-DEHYDROPANTOATE 2-REDUCTASE-RELATED"/>
    <property type="match status" value="1"/>
</dbReference>
<keyword evidence="5" id="KW-0566">Pantothenate biosynthesis</keyword>
<evidence type="ECO:0000313" key="12">
    <source>
        <dbReference type="EMBL" id="GAA4342067.1"/>
    </source>
</evidence>
<dbReference type="Pfam" id="PF08546">
    <property type="entry name" value="ApbA_C"/>
    <property type="match status" value="1"/>
</dbReference>
<dbReference type="InterPro" id="IPR013332">
    <property type="entry name" value="KPR_N"/>
</dbReference>
<evidence type="ECO:0000256" key="3">
    <source>
        <dbReference type="ARBA" id="ARBA00013014"/>
    </source>
</evidence>
<evidence type="ECO:0000313" key="13">
    <source>
        <dbReference type="Proteomes" id="UP001501671"/>
    </source>
</evidence>
<comment type="pathway">
    <text evidence="1">Cofactor biosynthesis; (R)-pantothenate biosynthesis; (R)-pantoate from 3-methyl-2-oxobutanoate: step 2/2.</text>
</comment>
<feature type="domain" description="Ketopantoate reductase N-terminal" evidence="10">
    <location>
        <begin position="16"/>
        <end position="163"/>
    </location>
</feature>
<comment type="catalytic activity">
    <reaction evidence="9">
        <text>(R)-pantoate + NADP(+) = 2-dehydropantoate + NADPH + H(+)</text>
        <dbReference type="Rhea" id="RHEA:16233"/>
        <dbReference type="ChEBI" id="CHEBI:11561"/>
        <dbReference type="ChEBI" id="CHEBI:15378"/>
        <dbReference type="ChEBI" id="CHEBI:15980"/>
        <dbReference type="ChEBI" id="CHEBI:57783"/>
        <dbReference type="ChEBI" id="CHEBI:58349"/>
        <dbReference type="EC" id="1.1.1.169"/>
    </reaction>
</comment>
<evidence type="ECO:0000259" key="11">
    <source>
        <dbReference type="Pfam" id="PF08546"/>
    </source>
</evidence>
<protein>
    <recommendedName>
        <fullName evidence="4">2-dehydropantoate 2-reductase</fullName>
        <ecNumber evidence="3">1.1.1.169</ecNumber>
    </recommendedName>
    <alternativeName>
        <fullName evidence="8">Ketopantoate reductase</fullName>
    </alternativeName>
</protein>
<dbReference type="SUPFAM" id="SSF51735">
    <property type="entry name" value="NAD(P)-binding Rossmann-fold domains"/>
    <property type="match status" value="1"/>
</dbReference>
<organism evidence="12 13">
    <name type="scientific">Pigmentiphaga soli</name>
    <dbReference type="NCBI Taxonomy" id="1007095"/>
    <lineage>
        <taxon>Bacteria</taxon>
        <taxon>Pseudomonadati</taxon>
        <taxon>Pseudomonadota</taxon>
        <taxon>Betaproteobacteria</taxon>
        <taxon>Burkholderiales</taxon>
        <taxon>Alcaligenaceae</taxon>
        <taxon>Pigmentiphaga</taxon>
    </lineage>
</organism>
<dbReference type="InterPro" id="IPR008927">
    <property type="entry name" value="6-PGluconate_DH-like_C_sf"/>
</dbReference>